<feature type="compositionally biased region" description="Polar residues" evidence="1">
    <location>
        <begin position="806"/>
        <end position="828"/>
    </location>
</feature>
<evidence type="ECO:0000313" key="4">
    <source>
        <dbReference type="Proteomes" id="UP000693970"/>
    </source>
</evidence>
<feature type="compositionally biased region" description="Low complexity" evidence="1">
    <location>
        <begin position="766"/>
        <end position="779"/>
    </location>
</feature>
<evidence type="ECO:0000313" key="3">
    <source>
        <dbReference type="EMBL" id="KAG7367515.1"/>
    </source>
</evidence>
<accession>A0A9K3LT68</accession>
<feature type="compositionally biased region" description="Polar residues" evidence="1">
    <location>
        <begin position="129"/>
        <end position="148"/>
    </location>
</feature>
<feature type="compositionally biased region" description="Basic and acidic residues" evidence="1">
    <location>
        <begin position="1181"/>
        <end position="1216"/>
    </location>
</feature>
<feature type="region of interest" description="Disordered" evidence="1">
    <location>
        <begin position="884"/>
        <end position="1022"/>
    </location>
</feature>
<dbReference type="SMART" id="SM00498">
    <property type="entry name" value="FH2"/>
    <property type="match status" value="1"/>
</dbReference>
<feature type="compositionally biased region" description="Basic and acidic residues" evidence="1">
    <location>
        <begin position="734"/>
        <end position="745"/>
    </location>
</feature>
<feature type="region of interest" description="Disordered" evidence="1">
    <location>
        <begin position="697"/>
        <end position="846"/>
    </location>
</feature>
<feature type="region of interest" description="Disordered" evidence="1">
    <location>
        <begin position="383"/>
        <end position="416"/>
    </location>
</feature>
<feature type="region of interest" description="Disordered" evidence="1">
    <location>
        <begin position="1973"/>
        <end position="2159"/>
    </location>
</feature>
<dbReference type="EMBL" id="JAGRRH010000007">
    <property type="protein sequence ID" value="KAG7367515.1"/>
    <property type="molecule type" value="Genomic_DNA"/>
</dbReference>
<feature type="region of interest" description="Disordered" evidence="1">
    <location>
        <begin position="121"/>
        <end position="148"/>
    </location>
</feature>
<feature type="compositionally biased region" description="Basic and acidic residues" evidence="1">
    <location>
        <begin position="913"/>
        <end position="933"/>
    </location>
</feature>
<feature type="region of interest" description="Disordered" evidence="1">
    <location>
        <begin position="530"/>
        <end position="602"/>
    </location>
</feature>
<feature type="compositionally biased region" description="Low complexity" evidence="1">
    <location>
        <begin position="324"/>
        <end position="334"/>
    </location>
</feature>
<feature type="compositionally biased region" description="Low complexity" evidence="1">
    <location>
        <begin position="289"/>
        <end position="307"/>
    </location>
</feature>
<feature type="region of interest" description="Disordered" evidence="1">
    <location>
        <begin position="1400"/>
        <end position="1459"/>
    </location>
</feature>
<feature type="compositionally biased region" description="Basic and acidic residues" evidence="1">
    <location>
        <begin position="959"/>
        <end position="968"/>
    </location>
</feature>
<feature type="region of interest" description="Disordered" evidence="1">
    <location>
        <begin position="203"/>
        <end position="237"/>
    </location>
</feature>
<feature type="region of interest" description="Disordered" evidence="1">
    <location>
        <begin position="1339"/>
        <end position="1384"/>
    </location>
</feature>
<keyword evidence="4" id="KW-1185">Reference proteome</keyword>
<dbReference type="InterPro" id="IPR051425">
    <property type="entry name" value="Formin_Homology"/>
</dbReference>
<dbReference type="GO" id="GO:0071203">
    <property type="term" value="C:WASH complex"/>
    <property type="evidence" value="ECO:0007669"/>
    <property type="project" value="InterPro"/>
</dbReference>
<feature type="compositionally biased region" description="Low complexity" evidence="1">
    <location>
        <begin position="393"/>
        <end position="411"/>
    </location>
</feature>
<dbReference type="OrthoDB" id="196074at2759"/>
<organism evidence="3 4">
    <name type="scientific">Nitzschia inconspicua</name>
    <dbReference type="NCBI Taxonomy" id="303405"/>
    <lineage>
        <taxon>Eukaryota</taxon>
        <taxon>Sar</taxon>
        <taxon>Stramenopiles</taxon>
        <taxon>Ochrophyta</taxon>
        <taxon>Bacillariophyta</taxon>
        <taxon>Bacillariophyceae</taxon>
        <taxon>Bacillariophycidae</taxon>
        <taxon>Bacillariales</taxon>
        <taxon>Bacillariaceae</taxon>
        <taxon>Nitzschia</taxon>
    </lineage>
</organism>
<feature type="compositionally biased region" description="Low complexity" evidence="1">
    <location>
        <begin position="220"/>
        <end position="236"/>
    </location>
</feature>
<feature type="compositionally biased region" description="Polar residues" evidence="1">
    <location>
        <begin position="2044"/>
        <end position="2062"/>
    </location>
</feature>
<gene>
    <name evidence="3" type="ORF">IV203_030186</name>
</gene>
<feature type="compositionally biased region" description="Polar residues" evidence="1">
    <location>
        <begin position="2012"/>
        <end position="2027"/>
    </location>
</feature>
<dbReference type="PANTHER" id="PTHR45725:SF1">
    <property type="entry name" value="DISHEVELLED ASSOCIATED ACTIVATOR OF MORPHOGENESIS, ISOFORM D"/>
    <property type="match status" value="1"/>
</dbReference>
<feature type="region of interest" description="Disordered" evidence="1">
    <location>
        <begin position="1"/>
        <end position="67"/>
    </location>
</feature>
<name>A0A9K3LT68_9STRA</name>
<feature type="compositionally biased region" description="Basic and acidic residues" evidence="1">
    <location>
        <begin position="990"/>
        <end position="1011"/>
    </location>
</feature>
<dbReference type="PROSITE" id="PS51444">
    <property type="entry name" value="FH2"/>
    <property type="match status" value="1"/>
</dbReference>
<feature type="compositionally biased region" description="Basic and acidic residues" evidence="1">
    <location>
        <begin position="2112"/>
        <end position="2121"/>
    </location>
</feature>
<dbReference type="Proteomes" id="UP000693970">
    <property type="component" value="Unassembled WGS sequence"/>
</dbReference>
<proteinExistence type="predicted"/>
<reference evidence="3" key="2">
    <citation type="submission" date="2021-04" db="EMBL/GenBank/DDBJ databases">
        <authorList>
            <person name="Podell S."/>
        </authorList>
    </citation>
    <scope>NUCLEOTIDE SEQUENCE</scope>
    <source>
        <strain evidence="3">Hildebrandi</strain>
    </source>
</reference>
<evidence type="ECO:0000256" key="1">
    <source>
        <dbReference type="SAM" id="MobiDB-lite"/>
    </source>
</evidence>
<feature type="compositionally biased region" description="Basic and acidic residues" evidence="1">
    <location>
        <begin position="2134"/>
        <end position="2149"/>
    </location>
</feature>
<feature type="compositionally biased region" description="Polar residues" evidence="1">
    <location>
        <begin position="1141"/>
        <end position="1158"/>
    </location>
</feature>
<feature type="compositionally biased region" description="Basic and acidic residues" evidence="1">
    <location>
        <begin position="30"/>
        <end position="41"/>
    </location>
</feature>
<evidence type="ECO:0000259" key="2">
    <source>
        <dbReference type="PROSITE" id="PS51444"/>
    </source>
</evidence>
<feature type="region of interest" description="Disordered" evidence="1">
    <location>
        <begin position="468"/>
        <end position="516"/>
    </location>
</feature>
<feature type="compositionally biased region" description="Polar residues" evidence="1">
    <location>
        <begin position="935"/>
        <end position="957"/>
    </location>
</feature>
<dbReference type="InterPro" id="IPR015425">
    <property type="entry name" value="FH2_Formin"/>
</dbReference>
<reference evidence="3" key="1">
    <citation type="journal article" date="2021" name="Sci. Rep.">
        <title>Diploid genomic architecture of Nitzschia inconspicua, an elite biomass production diatom.</title>
        <authorList>
            <person name="Oliver A."/>
            <person name="Podell S."/>
            <person name="Pinowska A."/>
            <person name="Traller J.C."/>
            <person name="Smith S.R."/>
            <person name="McClure R."/>
            <person name="Beliaev A."/>
            <person name="Bohutskyi P."/>
            <person name="Hill E.A."/>
            <person name="Rabines A."/>
            <person name="Zheng H."/>
            <person name="Allen L.Z."/>
            <person name="Kuo A."/>
            <person name="Grigoriev I.V."/>
            <person name="Allen A.E."/>
            <person name="Hazlebeck D."/>
            <person name="Allen E.E."/>
        </authorList>
    </citation>
    <scope>NUCLEOTIDE SEQUENCE</scope>
    <source>
        <strain evidence="3">Hildebrandi</strain>
    </source>
</reference>
<feature type="compositionally biased region" description="Polar residues" evidence="1">
    <location>
        <begin position="884"/>
        <end position="912"/>
    </location>
</feature>
<feature type="compositionally biased region" description="Polar residues" evidence="1">
    <location>
        <begin position="383"/>
        <end position="392"/>
    </location>
</feature>
<feature type="compositionally biased region" description="Polar residues" evidence="1">
    <location>
        <begin position="351"/>
        <end position="366"/>
    </location>
</feature>
<feature type="compositionally biased region" description="Low complexity" evidence="1">
    <location>
        <begin position="538"/>
        <end position="553"/>
    </location>
</feature>
<dbReference type="PANTHER" id="PTHR45725">
    <property type="entry name" value="FORMIN HOMOLOGY 2 FAMILY MEMBER"/>
    <property type="match status" value="1"/>
</dbReference>
<feature type="compositionally biased region" description="Polar residues" evidence="1">
    <location>
        <begin position="488"/>
        <end position="515"/>
    </location>
</feature>
<dbReference type="Pfam" id="PF02181">
    <property type="entry name" value="FH2"/>
    <property type="match status" value="1"/>
</dbReference>
<feature type="domain" description="FH2" evidence="2">
    <location>
        <begin position="1556"/>
        <end position="1987"/>
    </location>
</feature>
<feature type="compositionally biased region" description="Acidic residues" evidence="1">
    <location>
        <begin position="715"/>
        <end position="726"/>
    </location>
</feature>
<protein>
    <submittedName>
        <fullName evidence="3">Formin homology 2 domain containing protein</fullName>
    </submittedName>
</protein>
<feature type="region of interest" description="Disordered" evidence="1">
    <location>
        <begin position="280"/>
        <end position="366"/>
    </location>
</feature>
<feature type="region of interest" description="Disordered" evidence="1">
    <location>
        <begin position="1087"/>
        <end position="1216"/>
    </location>
</feature>
<dbReference type="Pfam" id="PF10152">
    <property type="entry name" value="CCDC53"/>
    <property type="match status" value="2"/>
</dbReference>
<feature type="compositionally biased region" description="Polar residues" evidence="1">
    <location>
        <begin position="468"/>
        <end position="481"/>
    </location>
</feature>
<comment type="caution">
    <text evidence="3">The sequence shown here is derived from an EMBL/GenBank/DDBJ whole genome shotgun (WGS) entry which is preliminary data.</text>
</comment>
<sequence length="2159" mass="238490">MVSRLFGSPSGQGGNAIPVQPLNTPKSSQSRRECIEQARQDRSRRRNFGFLKAGNNEKKVESTTTLTRRREHAKQLANLAYSVDPLASTDFQKNHDKLTPTSRSAQQKLLSSYDVDSPQNAIHAPLDPFSSTTTTKVGQENNFRTSNPLFFDPHNVVASSSTGVPTVREPTASTVDTFDNSSFGSAAFDMDFLSTNLPASTTYQSPMASSARSATSHNASDFSASRQRSSSNNGNSKMTLDNFFVESSERNFASMPTIPTNSTMQANYHRHPNGALIQEDRTFTGTPSGGSVSSAQSSSNNSSIGAAARRRMRSHMKSQGGGSVISSAGVGSSAEAHSRETNDLSSFAPESPSNNTRSTSFQRSLSSISASKNRLTAYQQRSQNNNFHQRSPSFVSAGGTSVASSNNSASSPGLFDSDHVDGGFTFDAFGLDQSQVEREVNEAMQDLAGQGISGFSMFVDKHVSSSKAGTYGQNRDSFANQSDDDTFIPQNWDSSPMSSRNASPVPSHYHSNSDGGESFVDGFRVKSMSQQVRNADNSSAAPSSFASPSRGAPVTRRLQRSRNWGGLQENQNVQQHARTEKVNESKYPPKKRESPQQFDSTLSLSAKKSIESPHMSFFHDPVVTNPWKEDPWASDDGNGGDDTNLFFAGDTQSDVQDYRGSYESAATRGSDRRLTSYSDVKSEVGVSTALSHASFYRLPPEELHPPKSSGGAGYGDEDSDDSDDSDAISQMQEDMTREFAMDLMRRVSPANRGNHSGGRKPQVHVNSPSSSKNESQQKNQPEEPETPSIRSRHSFRTRLFRDSLHRSSNAANAPPSETTPVSTHLHNNKTSENHRQNSSSKSRFTSFRSNYDSQARGNVVGNHETASVPKSSSSTLHQECYDNNATEAPETPSSSRTANCITKPHVTSSASDLDTKHSPKPKIDPQRSSRCFEDSYNSPTTSNRSQSQVHLPTTQPENAGRDDSSEEKKEEDETGPSASSCTLKVGSLKARWEAQSRVRTPSEVEPVKSHEFVPPSGKAREGIGKMDNAFEMLTPAIVEARRLEKQRNRSADLRKSLGVVDEKKFPSSKSEAGVSYATTVAERILNQVRGVSTRESPSPRQQDDTKSDGGSTPSFLAGVKLRKVTSAAACAKDESQEEGSPFSQHISNSLAYSENRNLAASEKDASRINQDQVEESTGGPIERKMTYRERREMELQHEKQEKDRLDSASTETPKKDVASLIRKRIAANKQRNVTTQRETSSEDLTNIRGRLKCIDEDNGYHHTSRKLSNAAADVVERTFVEKSRNFESNLHSDPQGLIPSSREPSIHAVFPSLPTSNRTTGVADDGFTNTKKADIRLLPKGSPLNKAEPFLAGKSVPPQTKIPDSSSPPVAVPVPDVPRKVDVPDDISQADVKSMLSSFLGSRAPPALPLPSKEDDTEALKKHHVKSPTSTSPKQKEESPPPPPPPSYNASGSRPALKDDPKFERYFRMLKMGLPLEVAKHAMERDGLDPTVLDLDHEKPIGIPLKEDPKFDKYFKMLKIGISMDQVKHAMERDGLNPNIMDQDHSLPVLTIEKRHEKKQKETHRRARLHWKTIGNVVRNSLWAKVESEISDIDIDEEEFNELFKADLKGESNGNKAVSNSRKKGAAVRVIDAKRANNGGIILARLKMTHDEMADAVDRIDSDVLTAEQIENIVEYLPTKEEREALEQYMLEGGQDAAEKFDGLCECEKFMVSMMTVKHAKRKIRALLFKLQFMSCMESIAEDAQTIDNACDELSHSNRLRQLLGIILQFGNRLNTAGVNSKSKAGAFTLDSLLKLKEAKAFDKKTTFLHYIILIVQRNNELLLKYYDDLPTVLKADKVFWDQCLQDLEEVENQLENVRRISLYEAKLKKQYKLKKSNDAHSDEDSLGDMELSLEEEVDSLRGTPSGVFTLGAIKQVSALRDKIDRTKAKFARVLEYFGEDSRKMQPHELFTIISAFTRDFQKAKEEVFSTVHKRLREDRKKARNKTPTKQNGLPPPGPDRATKPMLRSSDHQPNMSVLFNEMQQRGSSPPSTTPPSTKPIDGNVSSMSSRAESTAPQSYRNMSRKQEIPEGAAQSPSMRPYSHHHLDGEGKSESGGYRNVALAPQISSRIQHSESNRDDPVIGALPPQATARSPRDALRNRRRVEAMRARSARHVPTT</sequence>
<dbReference type="InterPro" id="IPR019309">
    <property type="entry name" value="WASHC3"/>
</dbReference>
<feature type="compositionally biased region" description="Polar residues" evidence="1">
    <location>
        <begin position="203"/>
        <end position="219"/>
    </location>
</feature>
<feature type="compositionally biased region" description="Polar residues" evidence="1">
    <location>
        <begin position="1089"/>
        <end position="1100"/>
    </location>
</feature>